<dbReference type="OrthoDB" id="4773013at2"/>
<dbReference type="STRING" id="587909.SAMN05421810_106180"/>
<gene>
    <name evidence="2" type="ORF">SAMN05421810_106180</name>
</gene>
<proteinExistence type="predicted"/>
<feature type="transmembrane region" description="Helical" evidence="1">
    <location>
        <begin position="101"/>
        <end position="122"/>
    </location>
</feature>
<keyword evidence="1" id="KW-0472">Membrane</keyword>
<dbReference type="AlphaFoldDB" id="A0A1I5XP82"/>
<dbReference type="RefSeq" id="WP_092532152.1">
    <property type="nucleotide sequence ID" value="NZ_FOWW01000006.1"/>
</dbReference>
<dbReference type="EMBL" id="FOWW01000006">
    <property type="protein sequence ID" value="SFQ33626.1"/>
    <property type="molecule type" value="Genomic_DNA"/>
</dbReference>
<name>A0A1I5XP82_9PSEU</name>
<dbReference type="Proteomes" id="UP000198727">
    <property type="component" value="Unassembled WGS sequence"/>
</dbReference>
<keyword evidence="1" id="KW-1133">Transmembrane helix</keyword>
<feature type="transmembrane region" description="Helical" evidence="1">
    <location>
        <begin position="134"/>
        <end position="153"/>
    </location>
</feature>
<keyword evidence="3" id="KW-1185">Reference proteome</keyword>
<evidence type="ECO:0000313" key="2">
    <source>
        <dbReference type="EMBL" id="SFQ33626.1"/>
    </source>
</evidence>
<evidence type="ECO:0000256" key="1">
    <source>
        <dbReference type="SAM" id="Phobius"/>
    </source>
</evidence>
<evidence type="ECO:0008006" key="4">
    <source>
        <dbReference type="Google" id="ProtNLM"/>
    </source>
</evidence>
<protein>
    <recommendedName>
        <fullName evidence="4">Transmembrane protein</fullName>
    </recommendedName>
</protein>
<sequence>MSGTPSGSGDRASSDVDRLAADVDAVVSRAARTVELGRRGFVIAVATFALIVGLLLPWVGDVAGWQVLAGEGGAVPRLFAATSTAFGVIASALALATRRWWLTWVCAVGGWFASVDGVLAIWSQQSSPASGAPGAGPGIGMVLALVAMIVLAAQWMRTAWSRT</sequence>
<feature type="transmembrane region" description="Helical" evidence="1">
    <location>
        <begin position="78"/>
        <end position="96"/>
    </location>
</feature>
<organism evidence="2 3">
    <name type="scientific">Amycolatopsis arida</name>
    <dbReference type="NCBI Taxonomy" id="587909"/>
    <lineage>
        <taxon>Bacteria</taxon>
        <taxon>Bacillati</taxon>
        <taxon>Actinomycetota</taxon>
        <taxon>Actinomycetes</taxon>
        <taxon>Pseudonocardiales</taxon>
        <taxon>Pseudonocardiaceae</taxon>
        <taxon>Amycolatopsis</taxon>
    </lineage>
</organism>
<evidence type="ECO:0000313" key="3">
    <source>
        <dbReference type="Proteomes" id="UP000198727"/>
    </source>
</evidence>
<accession>A0A1I5XP82</accession>
<keyword evidence="1" id="KW-0812">Transmembrane</keyword>
<reference evidence="3" key="1">
    <citation type="submission" date="2016-10" db="EMBL/GenBank/DDBJ databases">
        <authorList>
            <person name="Varghese N."/>
            <person name="Submissions S."/>
        </authorList>
    </citation>
    <scope>NUCLEOTIDE SEQUENCE [LARGE SCALE GENOMIC DNA]</scope>
    <source>
        <strain evidence="3">CGMCC 4.5579</strain>
    </source>
</reference>
<feature type="transmembrane region" description="Helical" evidence="1">
    <location>
        <begin position="40"/>
        <end position="58"/>
    </location>
</feature>